<dbReference type="Proteomes" id="UP000184497">
    <property type="component" value="Unassembled WGS sequence"/>
</dbReference>
<dbReference type="STRING" id="564117.SAMN05216369_2841"/>
<dbReference type="AlphaFoldDB" id="A0A1M6UR01"/>
<name>A0A1M6UR01_9GAMM</name>
<organism evidence="2 3">
    <name type="scientific">Marinobacter antarcticus</name>
    <dbReference type="NCBI Taxonomy" id="564117"/>
    <lineage>
        <taxon>Bacteria</taxon>
        <taxon>Pseudomonadati</taxon>
        <taxon>Pseudomonadota</taxon>
        <taxon>Gammaproteobacteria</taxon>
        <taxon>Pseudomonadales</taxon>
        <taxon>Marinobacteraceae</taxon>
        <taxon>Marinobacter</taxon>
    </lineage>
</organism>
<feature type="region of interest" description="Disordered" evidence="1">
    <location>
        <begin position="28"/>
        <end position="75"/>
    </location>
</feature>
<keyword evidence="3" id="KW-1185">Reference proteome</keyword>
<protein>
    <recommendedName>
        <fullName evidence="4">2-isopropylmalate synthase</fullName>
    </recommendedName>
</protein>
<sequence length="275" mass="29292">MIHTEAQRQFYLGVAGIRLWYAREPLPGAAPSPEFQFPTPDEPAQPLMSSRAQGAVAPAKVAGPKPASISSGSNQRAVQRIASLQALMEQKEGVAAGKEPPVQKSPAAPDLPSDNSQDGAVQMQVPQIQADKALSLNMGVFSGERYVLIASISKEASLRLQEALAVNILRSLGEEPSKPAEWIQWPVFNNRLAAGGSIADLLSVMKHVLPGVAGKKVIVLGSVSGADVDAGSEGWLAEALERFPDIQFEYSLAELASNPGSKRSLWQQLKPLVKT</sequence>
<evidence type="ECO:0000313" key="2">
    <source>
        <dbReference type="EMBL" id="SHK71526.1"/>
    </source>
</evidence>
<gene>
    <name evidence="2" type="ORF">SAMN05216369_2841</name>
</gene>
<feature type="region of interest" description="Disordered" evidence="1">
    <location>
        <begin position="92"/>
        <end position="120"/>
    </location>
</feature>
<proteinExistence type="predicted"/>
<dbReference type="EMBL" id="FRAQ01000003">
    <property type="protein sequence ID" value="SHK71526.1"/>
    <property type="molecule type" value="Genomic_DNA"/>
</dbReference>
<evidence type="ECO:0000313" key="3">
    <source>
        <dbReference type="Proteomes" id="UP000184497"/>
    </source>
</evidence>
<feature type="compositionally biased region" description="Low complexity" evidence="1">
    <location>
        <begin position="54"/>
        <end position="67"/>
    </location>
</feature>
<accession>A0A1M6UR01</accession>
<dbReference type="RefSeq" id="WP_072798720.1">
    <property type="nucleotide sequence ID" value="NZ_FRAQ01000003.1"/>
</dbReference>
<evidence type="ECO:0000256" key="1">
    <source>
        <dbReference type="SAM" id="MobiDB-lite"/>
    </source>
</evidence>
<reference evidence="3" key="1">
    <citation type="submission" date="2016-11" db="EMBL/GenBank/DDBJ databases">
        <authorList>
            <person name="Varghese N."/>
            <person name="Submissions S."/>
        </authorList>
    </citation>
    <scope>NUCLEOTIDE SEQUENCE [LARGE SCALE GENOMIC DNA]</scope>
    <source>
        <strain evidence="3">CGMCC 1.10835</strain>
    </source>
</reference>
<evidence type="ECO:0008006" key="4">
    <source>
        <dbReference type="Google" id="ProtNLM"/>
    </source>
</evidence>
<dbReference type="OrthoDB" id="6362681at2"/>